<proteinExistence type="predicted"/>
<name>A0ACB8QFW6_9AGAM</name>
<evidence type="ECO:0000313" key="2">
    <source>
        <dbReference type="Proteomes" id="UP000814128"/>
    </source>
</evidence>
<keyword evidence="2" id="KW-1185">Reference proteome</keyword>
<dbReference type="Proteomes" id="UP000814128">
    <property type="component" value="Unassembled WGS sequence"/>
</dbReference>
<reference evidence="1" key="2">
    <citation type="journal article" date="2022" name="New Phytol.">
        <title>Evolutionary transition to the ectomycorrhizal habit in the genomes of a hyperdiverse lineage of mushroom-forming fungi.</title>
        <authorList>
            <person name="Looney B."/>
            <person name="Miyauchi S."/>
            <person name="Morin E."/>
            <person name="Drula E."/>
            <person name="Courty P.E."/>
            <person name="Kohler A."/>
            <person name="Kuo A."/>
            <person name="LaButti K."/>
            <person name="Pangilinan J."/>
            <person name="Lipzen A."/>
            <person name="Riley R."/>
            <person name="Andreopoulos W."/>
            <person name="He G."/>
            <person name="Johnson J."/>
            <person name="Nolan M."/>
            <person name="Tritt A."/>
            <person name="Barry K.W."/>
            <person name="Grigoriev I.V."/>
            <person name="Nagy L.G."/>
            <person name="Hibbett D."/>
            <person name="Henrissat B."/>
            <person name="Matheny P.B."/>
            <person name="Labbe J."/>
            <person name="Martin F.M."/>
        </authorList>
    </citation>
    <scope>NUCLEOTIDE SEQUENCE</scope>
    <source>
        <strain evidence="1">EC-137</strain>
    </source>
</reference>
<organism evidence="1 2">
    <name type="scientific">Vararia minispora EC-137</name>
    <dbReference type="NCBI Taxonomy" id="1314806"/>
    <lineage>
        <taxon>Eukaryota</taxon>
        <taxon>Fungi</taxon>
        <taxon>Dikarya</taxon>
        <taxon>Basidiomycota</taxon>
        <taxon>Agaricomycotina</taxon>
        <taxon>Agaricomycetes</taxon>
        <taxon>Russulales</taxon>
        <taxon>Lachnocladiaceae</taxon>
        <taxon>Vararia</taxon>
    </lineage>
</organism>
<sequence>MVNSTVAFIGLLWYGIIWSICLLGCCAARKRYRLRPRSPLASAPSSQAPGVSVLRPLKGLDANLYENLESSFTQEYSNFELLLCVDGDHDQALPVVEELLRKYPHVNARVVISNEDVGVNPKVNNLIQAYREAAHDILWVLDSNITVDPGTLARSVDALNKPVSPGKKRIGLVHHVPFAFSNQSTLGARLEEAFLNTNHAKMYIAINTVAVDSCVMGKSNLYRRSELELVNGHLKRRRDPHEDNERGFGLAAFGRFLAEDNMIAAALWHELDLRHDLSCDVAQNAIGSMSFSDYIWRRVRWIRVRKIMSLAATLVEPFTECIIVSLIAVTCLRALFGRVAFLILPIHYVLWIWVDLDVYESLAGYPLLPSKRLAFLSAWIMREFLALPIWILAMLGNTVSWRGKRYRIFRSGEVGNAENGKPLSQWFRFGRRATMEREEARQELLSAQPLT</sequence>
<accession>A0ACB8QFW6</accession>
<protein>
    <submittedName>
        <fullName evidence="1">Glycosyltransferase family 21 protein</fullName>
    </submittedName>
</protein>
<comment type="caution">
    <text evidence="1">The sequence shown here is derived from an EMBL/GenBank/DDBJ whole genome shotgun (WGS) entry which is preliminary data.</text>
</comment>
<evidence type="ECO:0000313" key="1">
    <source>
        <dbReference type="EMBL" id="KAI0030201.1"/>
    </source>
</evidence>
<reference evidence="1" key="1">
    <citation type="submission" date="2021-02" db="EMBL/GenBank/DDBJ databases">
        <authorList>
            <consortium name="DOE Joint Genome Institute"/>
            <person name="Ahrendt S."/>
            <person name="Looney B.P."/>
            <person name="Miyauchi S."/>
            <person name="Morin E."/>
            <person name="Drula E."/>
            <person name="Courty P.E."/>
            <person name="Chicoki N."/>
            <person name="Fauchery L."/>
            <person name="Kohler A."/>
            <person name="Kuo A."/>
            <person name="Labutti K."/>
            <person name="Pangilinan J."/>
            <person name="Lipzen A."/>
            <person name="Riley R."/>
            <person name="Andreopoulos W."/>
            <person name="He G."/>
            <person name="Johnson J."/>
            <person name="Barry K.W."/>
            <person name="Grigoriev I.V."/>
            <person name="Nagy L."/>
            <person name="Hibbett D."/>
            <person name="Henrissat B."/>
            <person name="Matheny P.B."/>
            <person name="Labbe J."/>
            <person name="Martin F."/>
        </authorList>
    </citation>
    <scope>NUCLEOTIDE SEQUENCE</scope>
    <source>
        <strain evidence="1">EC-137</strain>
    </source>
</reference>
<dbReference type="EMBL" id="MU273634">
    <property type="protein sequence ID" value="KAI0030201.1"/>
    <property type="molecule type" value="Genomic_DNA"/>
</dbReference>
<gene>
    <name evidence="1" type="ORF">K488DRAFT_54750</name>
</gene>